<dbReference type="PROSITE" id="PS51782">
    <property type="entry name" value="LYSM"/>
    <property type="match status" value="1"/>
</dbReference>
<dbReference type="PANTHER" id="PTHR37423">
    <property type="entry name" value="SOLUBLE LYTIC MUREIN TRANSGLYCOSYLASE-RELATED"/>
    <property type="match status" value="1"/>
</dbReference>
<dbReference type="Pfam" id="PF01476">
    <property type="entry name" value="LysM"/>
    <property type="match status" value="1"/>
</dbReference>
<feature type="domain" description="LysM" evidence="1">
    <location>
        <begin position="359"/>
        <end position="403"/>
    </location>
</feature>
<dbReference type="AlphaFoldDB" id="A0A382D7N1"/>
<dbReference type="GO" id="GO:0000270">
    <property type="term" value="P:peptidoglycan metabolic process"/>
    <property type="evidence" value="ECO:0007669"/>
    <property type="project" value="InterPro"/>
</dbReference>
<dbReference type="GO" id="GO:0016020">
    <property type="term" value="C:membrane"/>
    <property type="evidence" value="ECO:0007669"/>
    <property type="project" value="InterPro"/>
</dbReference>
<dbReference type="InterPro" id="IPR018392">
    <property type="entry name" value="LysM"/>
</dbReference>
<dbReference type="CDD" id="cd00118">
    <property type="entry name" value="LysM"/>
    <property type="match status" value="1"/>
</dbReference>
<dbReference type="InterPro" id="IPR000189">
    <property type="entry name" value="Transglyc_AS"/>
</dbReference>
<evidence type="ECO:0000313" key="2">
    <source>
        <dbReference type="EMBL" id="SVB33637.1"/>
    </source>
</evidence>
<dbReference type="Pfam" id="PF01464">
    <property type="entry name" value="SLT"/>
    <property type="match status" value="1"/>
</dbReference>
<dbReference type="SUPFAM" id="SSF53955">
    <property type="entry name" value="Lysozyme-like"/>
    <property type="match status" value="1"/>
</dbReference>
<dbReference type="EMBL" id="UINC01037723">
    <property type="protein sequence ID" value="SVB33637.1"/>
    <property type="molecule type" value="Genomic_DNA"/>
</dbReference>
<dbReference type="InterPro" id="IPR036779">
    <property type="entry name" value="LysM_dom_sf"/>
</dbReference>
<dbReference type="InterPro" id="IPR008258">
    <property type="entry name" value="Transglycosylase_SLT_dom_1"/>
</dbReference>
<gene>
    <name evidence="2" type="ORF">METZ01_LOCUS186491</name>
</gene>
<dbReference type="CDD" id="cd16894">
    <property type="entry name" value="MltD-like"/>
    <property type="match status" value="1"/>
</dbReference>
<sequence length="418" mass="45337">MKSCLPTPLRLSALLISLGLSGCVSGGSPARLWLANPVAQSAENDAETTVSVVSVSSVPLVELASTVYEPVLEPVLEDPTEVRVDEILTSPVLGDEEFTAAVDRWIEYWRGRGSTWLPDYLTGMGIFGESVDSVLAENDLPPSLRYLPFIESGYNPKATSRASAVGLWQFMQGTATGWGMEVTPLIDERRDPVKSTEGAVGFLLELREDLGSWFLALAGYNSGPNRVRRILSRYAPDVQPTDSLFWALRGHFPRETQEFVPKLISAIIVGGSPQDFGIEPVSVDRFAYDVATVPDATSLDVVARAAEVSHEEIERLNPKYLRGMTVPGQASSIRLPEGRGEAFRVNYAKIPAEERVTVVQHRVVSGETLSHIARQYGSRVSEIQAANPGVRARYLRVGAVLIVPVAPRLGTPVAAGAN</sequence>
<protein>
    <recommendedName>
        <fullName evidence="1">LysM domain-containing protein</fullName>
    </recommendedName>
</protein>
<dbReference type="InterPro" id="IPR023346">
    <property type="entry name" value="Lysozyme-like_dom_sf"/>
</dbReference>
<dbReference type="PROSITE" id="PS00922">
    <property type="entry name" value="TRANSGLYCOSYLASE"/>
    <property type="match status" value="1"/>
</dbReference>
<accession>A0A382D7N1</accession>
<dbReference type="Gene3D" id="3.10.350.10">
    <property type="entry name" value="LysM domain"/>
    <property type="match status" value="1"/>
</dbReference>
<evidence type="ECO:0000259" key="1">
    <source>
        <dbReference type="PROSITE" id="PS51782"/>
    </source>
</evidence>
<name>A0A382D7N1_9ZZZZ</name>
<dbReference type="SUPFAM" id="SSF54106">
    <property type="entry name" value="LysM domain"/>
    <property type="match status" value="1"/>
</dbReference>
<dbReference type="PANTHER" id="PTHR37423:SF2">
    <property type="entry name" value="MEMBRANE-BOUND LYTIC MUREIN TRANSGLYCOSYLASE C"/>
    <property type="match status" value="1"/>
</dbReference>
<dbReference type="PROSITE" id="PS51257">
    <property type="entry name" value="PROKAR_LIPOPROTEIN"/>
    <property type="match status" value="1"/>
</dbReference>
<reference evidence="2" key="1">
    <citation type="submission" date="2018-05" db="EMBL/GenBank/DDBJ databases">
        <authorList>
            <person name="Lanie J.A."/>
            <person name="Ng W.-L."/>
            <person name="Kazmierczak K.M."/>
            <person name="Andrzejewski T.M."/>
            <person name="Davidsen T.M."/>
            <person name="Wayne K.J."/>
            <person name="Tettelin H."/>
            <person name="Glass J.I."/>
            <person name="Rusch D."/>
            <person name="Podicherti R."/>
            <person name="Tsui H.-C.T."/>
            <person name="Winkler M.E."/>
        </authorList>
    </citation>
    <scope>NUCLEOTIDE SEQUENCE</scope>
</reference>
<dbReference type="SMART" id="SM00257">
    <property type="entry name" value="LysM"/>
    <property type="match status" value="1"/>
</dbReference>
<dbReference type="GO" id="GO:0008933">
    <property type="term" value="F:peptidoglycan lytic transglycosylase activity"/>
    <property type="evidence" value="ECO:0007669"/>
    <property type="project" value="InterPro"/>
</dbReference>
<dbReference type="Gene3D" id="1.10.530.10">
    <property type="match status" value="1"/>
</dbReference>
<organism evidence="2">
    <name type="scientific">marine metagenome</name>
    <dbReference type="NCBI Taxonomy" id="408172"/>
    <lineage>
        <taxon>unclassified sequences</taxon>
        <taxon>metagenomes</taxon>
        <taxon>ecological metagenomes</taxon>
    </lineage>
</organism>
<proteinExistence type="predicted"/>